<keyword evidence="3" id="KW-1185">Reference proteome</keyword>
<feature type="transmembrane region" description="Helical" evidence="1">
    <location>
        <begin position="121"/>
        <end position="138"/>
    </location>
</feature>
<dbReference type="EMBL" id="ASPP01050766">
    <property type="protein sequence ID" value="ETN97111.1"/>
    <property type="molecule type" value="Genomic_DNA"/>
</dbReference>
<reference evidence="2 3" key="1">
    <citation type="journal article" date="2013" name="Curr. Biol.">
        <title>The Genome of the Foraminiferan Reticulomyxa filosa.</title>
        <authorList>
            <person name="Glockner G."/>
            <person name="Hulsmann N."/>
            <person name="Schleicher M."/>
            <person name="Noegel A.A."/>
            <person name="Eichinger L."/>
            <person name="Gallinger C."/>
            <person name="Pawlowski J."/>
            <person name="Sierra R."/>
            <person name="Euteneuer U."/>
            <person name="Pillet L."/>
            <person name="Moustafa A."/>
            <person name="Platzer M."/>
            <person name="Groth M."/>
            <person name="Szafranski K."/>
            <person name="Schliwa M."/>
        </authorList>
    </citation>
    <scope>NUCLEOTIDE SEQUENCE [LARGE SCALE GENOMIC DNA]</scope>
</reference>
<keyword evidence="1" id="KW-0812">Transmembrane</keyword>
<evidence type="ECO:0008006" key="4">
    <source>
        <dbReference type="Google" id="ProtNLM"/>
    </source>
</evidence>
<protein>
    <recommendedName>
        <fullName evidence="4">Transmembrane protein</fullName>
    </recommendedName>
</protein>
<gene>
    <name evidence="2" type="ORF">RFI_40419</name>
</gene>
<evidence type="ECO:0000313" key="3">
    <source>
        <dbReference type="Proteomes" id="UP000023152"/>
    </source>
</evidence>
<keyword evidence="1" id="KW-1133">Transmembrane helix</keyword>
<dbReference type="AlphaFoldDB" id="X6L7W0"/>
<evidence type="ECO:0000256" key="1">
    <source>
        <dbReference type="SAM" id="Phobius"/>
    </source>
</evidence>
<comment type="caution">
    <text evidence="2">The sequence shown here is derived from an EMBL/GenBank/DDBJ whole genome shotgun (WGS) entry which is preliminary data.</text>
</comment>
<name>X6L7W0_RETFI</name>
<keyword evidence="1" id="KW-0472">Membrane</keyword>
<accession>X6L7W0</accession>
<evidence type="ECO:0000313" key="2">
    <source>
        <dbReference type="EMBL" id="ETN97111.1"/>
    </source>
</evidence>
<sequence>MIQSNGKKEHQKQKDRYAYKKDELTKINIFQTFNMHDNRKRKDGKQQQNTSFLIEKRLKWVITANLTKKTRLLLFNISNIFLFEICIGLKQEEASQMRLTRVQHSNKYTAQKFLEKKCRHCFVSFIIIIFPLSMYNNIK</sequence>
<dbReference type="Proteomes" id="UP000023152">
    <property type="component" value="Unassembled WGS sequence"/>
</dbReference>
<organism evidence="2 3">
    <name type="scientific">Reticulomyxa filosa</name>
    <dbReference type="NCBI Taxonomy" id="46433"/>
    <lineage>
        <taxon>Eukaryota</taxon>
        <taxon>Sar</taxon>
        <taxon>Rhizaria</taxon>
        <taxon>Retaria</taxon>
        <taxon>Foraminifera</taxon>
        <taxon>Monothalamids</taxon>
        <taxon>Reticulomyxidae</taxon>
        <taxon>Reticulomyxa</taxon>
    </lineage>
</organism>
<proteinExistence type="predicted"/>